<evidence type="ECO:0000313" key="3">
    <source>
        <dbReference type="Proteomes" id="UP000612456"/>
    </source>
</evidence>
<dbReference type="RefSeq" id="WP_188992142.1">
    <property type="nucleotide sequence ID" value="NZ_BMHP01000002.1"/>
</dbReference>
<feature type="signal peptide" evidence="1">
    <location>
        <begin position="1"/>
        <end position="27"/>
    </location>
</feature>
<proteinExistence type="predicted"/>
<feature type="chain" id="PRO_5037599815" evidence="1">
    <location>
        <begin position="28"/>
        <end position="149"/>
    </location>
</feature>
<protein>
    <submittedName>
        <fullName evidence="2">Uncharacterized protein</fullName>
    </submittedName>
</protein>
<sequence>MKANVTFKWLPFLLLAFCFLIPAVASAAPPQDGSVSQRPVQAFDIGAGKVVKSVPNNKEFQAYAINWLGSVTGLAPQAKPEDKCGYVFRIPLKEPAMVKAGTASVRTSDVFLFYCPDKPQVLLIFDENRKPFLLTFKADTKPFLKQMGL</sequence>
<accession>A0A917DRS6</accession>
<evidence type="ECO:0000256" key="1">
    <source>
        <dbReference type="SAM" id="SignalP"/>
    </source>
</evidence>
<dbReference type="AlphaFoldDB" id="A0A917DRS6"/>
<gene>
    <name evidence="2" type="ORF">GCM10010911_23270</name>
</gene>
<keyword evidence="3" id="KW-1185">Reference proteome</keyword>
<reference evidence="2" key="1">
    <citation type="journal article" date="2014" name="Int. J. Syst. Evol. Microbiol.">
        <title>Complete genome sequence of Corynebacterium casei LMG S-19264T (=DSM 44701T), isolated from a smear-ripened cheese.</title>
        <authorList>
            <consortium name="US DOE Joint Genome Institute (JGI-PGF)"/>
            <person name="Walter F."/>
            <person name="Albersmeier A."/>
            <person name="Kalinowski J."/>
            <person name="Ruckert C."/>
        </authorList>
    </citation>
    <scope>NUCLEOTIDE SEQUENCE</scope>
    <source>
        <strain evidence="2">CGMCC 1.15178</strain>
    </source>
</reference>
<dbReference type="EMBL" id="BMHP01000002">
    <property type="protein sequence ID" value="GGD64826.1"/>
    <property type="molecule type" value="Genomic_DNA"/>
</dbReference>
<comment type="caution">
    <text evidence="2">The sequence shown here is derived from an EMBL/GenBank/DDBJ whole genome shotgun (WGS) entry which is preliminary data.</text>
</comment>
<dbReference type="Proteomes" id="UP000612456">
    <property type="component" value="Unassembled WGS sequence"/>
</dbReference>
<reference evidence="2" key="2">
    <citation type="submission" date="2020-09" db="EMBL/GenBank/DDBJ databases">
        <authorList>
            <person name="Sun Q."/>
            <person name="Zhou Y."/>
        </authorList>
    </citation>
    <scope>NUCLEOTIDE SEQUENCE</scope>
    <source>
        <strain evidence="2">CGMCC 1.15178</strain>
    </source>
</reference>
<evidence type="ECO:0000313" key="2">
    <source>
        <dbReference type="EMBL" id="GGD64826.1"/>
    </source>
</evidence>
<name>A0A917DRS6_9BACL</name>
<organism evidence="2 3">
    <name type="scientific">Paenibacillus nasutitermitis</name>
    <dbReference type="NCBI Taxonomy" id="1652958"/>
    <lineage>
        <taxon>Bacteria</taxon>
        <taxon>Bacillati</taxon>
        <taxon>Bacillota</taxon>
        <taxon>Bacilli</taxon>
        <taxon>Bacillales</taxon>
        <taxon>Paenibacillaceae</taxon>
        <taxon>Paenibacillus</taxon>
    </lineage>
</organism>
<keyword evidence="1" id="KW-0732">Signal</keyword>